<name>A0A6M3IJ89_9ZZZZ</name>
<sequence>MPRKKNTIPQIGEIVYLSTDNDRMPRLITRYMVDSGSVKYELAYGDKKSWHYQMELTRESVKRVEIKGLVK</sequence>
<dbReference type="EMBL" id="MT141284">
    <property type="protein sequence ID" value="QJA57619.1"/>
    <property type="molecule type" value="Genomic_DNA"/>
</dbReference>
<gene>
    <name evidence="1" type="ORF">MM415B01612_0004</name>
</gene>
<accession>A0A6M3IJ89</accession>
<organism evidence="1">
    <name type="scientific">viral metagenome</name>
    <dbReference type="NCBI Taxonomy" id="1070528"/>
    <lineage>
        <taxon>unclassified sequences</taxon>
        <taxon>metagenomes</taxon>
        <taxon>organismal metagenomes</taxon>
    </lineage>
</organism>
<dbReference type="AlphaFoldDB" id="A0A6M3IJ89"/>
<protein>
    <submittedName>
        <fullName evidence="1">Uncharacterized protein</fullName>
    </submittedName>
</protein>
<proteinExistence type="predicted"/>
<evidence type="ECO:0000313" key="1">
    <source>
        <dbReference type="EMBL" id="QJA57619.1"/>
    </source>
</evidence>
<reference evidence="1" key="1">
    <citation type="submission" date="2020-03" db="EMBL/GenBank/DDBJ databases">
        <title>The deep terrestrial virosphere.</title>
        <authorList>
            <person name="Holmfeldt K."/>
            <person name="Nilsson E."/>
            <person name="Simone D."/>
            <person name="Lopez-Fernandez M."/>
            <person name="Wu X."/>
            <person name="de Brujin I."/>
            <person name="Lundin D."/>
            <person name="Andersson A."/>
            <person name="Bertilsson S."/>
            <person name="Dopson M."/>
        </authorList>
    </citation>
    <scope>NUCLEOTIDE SEQUENCE</scope>
    <source>
        <strain evidence="1">MM415B01612</strain>
    </source>
</reference>